<dbReference type="AlphaFoldDB" id="A0A6H9Z4J1"/>
<feature type="compositionally biased region" description="Low complexity" evidence="2">
    <location>
        <begin position="55"/>
        <end position="66"/>
    </location>
</feature>
<evidence type="ECO:0000313" key="5">
    <source>
        <dbReference type="Proteomes" id="UP000468735"/>
    </source>
</evidence>
<keyword evidence="5" id="KW-1185">Reference proteome</keyword>
<feature type="domain" description="DUF4352" evidence="3">
    <location>
        <begin position="85"/>
        <end position="186"/>
    </location>
</feature>
<dbReference type="InterPro" id="IPR029050">
    <property type="entry name" value="Immunoprotect_excell_Ig-like"/>
</dbReference>
<dbReference type="Pfam" id="PF11611">
    <property type="entry name" value="DUF4352"/>
    <property type="match status" value="1"/>
</dbReference>
<comment type="caution">
    <text evidence="4">The sequence shown here is derived from an EMBL/GenBank/DDBJ whole genome shotgun (WGS) entry which is preliminary data.</text>
</comment>
<reference evidence="4 5" key="1">
    <citation type="submission" date="2019-09" db="EMBL/GenBank/DDBJ databases">
        <title>Actinomadura physcomitrii sp. nov., a novel actinomycete isolated from moss [Physcomitrium sphaericum (Ludw) Fuernr].</title>
        <authorList>
            <person name="Zhuang X."/>
            <person name="Liu C."/>
        </authorList>
    </citation>
    <scope>NUCLEOTIDE SEQUENCE [LARGE SCALE GENOMIC DNA]</scope>
    <source>
        <strain evidence="4 5">HMC1</strain>
    </source>
</reference>
<dbReference type="InterPro" id="IPR029051">
    <property type="entry name" value="DUF4352"/>
</dbReference>
<accession>A0A6H9Z4J1</accession>
<proteinExistence type="predicted"/>
<dbReference type="Gene3D" id="2.60.40.1240">
    <property type="match status" value="1"/>
</dbReference>
<protein>
    <submittedName>
        <fullName evidence="4">DUF4352 domain-containing protein</fullName>
    </submittedName>
</protein>
<evidence type="ECO:0000313" key="4">
    <source>
        <dbReference type="EMBL" id="KAB2349721.1"/>
    </source>
</evidence>
<evidence type="ECO:0000259" key="3">
    <source>
        <dbReference type="Pfam" id="PF11611"/>
    </source>
</evidence>
<dbReference type="Proteomes" id="UP000468735">
    <property type="component" value="Unassembled WGS sequence"/>
</dbReference>
<gene>
    <name evidence="4" type="ORF">F8566_13305</name>
</gene>
<dbReference type="EMBL" id="WBMT01000005">
    <property type="protein sequence ID" value="KAB2349721.1"/>
    <property type="molecule type" value="Genomic_DNA"/>
</dbReference>
<name>A0A6H9Z4J1_9ACTN</name>
<evidence type="ECO:0000256" key="2">
    <source>
        <dbReference type="SAM" id="MobiDB-lite"/>
    </source>
</evidence>
<sequence length="194" mass="20547">MLLYRLCRSWSDAPLPGMRCGCDTPCVMRMAAAVLVLATALGCSAPETAGPHVTPPGQTSPGSSRPTPSPSLVENNGTLESPLSDFKASVLGVSWATTLTDPQNGTTKPKGRYLLVRLALRNITKHPTHPPAHLSLHTADASEYAPEWDQTFGQTVLVGRGKVNDLNPGARTTLVLVYDIPAGTKPKAVAELKL</sequence>
<organism evidence="4 5">
    <name type="scientific">Actinomadura rudentiformis</name>
    <dbReference type="NCBI Taxonomy" id="359158"/>
    <lineage>
        <taxon>Bacteria</taxon>
        <taxon>Bacillati</taxon>
        <taxon>Actinomycetota</taxon>
        <taxon>Actinomycetes</taxon>
        <taxon>Streptosporangiales</taxon>
        <taxon>Thermomonosporaceae</taxon>
        <taxon>Actinomadura</taxon>
    </lineage>
</organism>
<keyword evidence="1" id="KW-0732">Signal</keyword>
<evidence type="ECO:0000256" key="1">
    <source>
        <dbReference type="ARBA" id="ARBA00022729"/>
    </source>
</evidence>
<feature type="region of interest" description="Disordered" evidence="2">
    <location>
        <begin position="49"/>
        <end position="79"/>
    </location>
</feature>